<dbReference type="InterPro" id="IPR029062">
    <property type="entry name" value="Class_I_gatase-like"/>
</dbReference>
<feature type="transmembrane region" description="Helical" evidence="1">
    <location>
        <begin position="151"/>
        <end position="171"/>
    </location>
</feature>
<dbReference type="RefSeq" id="WP_155360416.1">
    <property type="nucleotide sequence ID" value="NZ_BAAAHL010000004.1"/>
</dbReference>
<evidence type="ECO:0000256" key="1">
    <source>
        <dbReference type="SAM" id="Phobius"/>
    </source>
</evidence>
<dbReference type="SUPFAM" id="SSF52317">
    <property type="entry name" value="Class I glutamine amidotransferase-like"/>
    <property type="match status" value="1"/>
</dbReference>
<gene>
    <name evidence="2" type="ORF">Amac_088730</name>
</gene>
<dbReference type="EMBL" id="BLAE01000073">
    <property type="protein sequence ID" value="GES15276.1"/>
    <property type="molecule type" value="Genomic_DNA"/>
</dbReference>
<protein>
    <submittedName>
        <fullName evidence="2">Uncharacterized protein</fullName>
    </submittedName>
</protein>
<dbReference type="Proteomes" id="UP000331127">
    <property type="component" value="Unassembled WGS sequence"/>
</dbReference>
<evidence type="ECO:0000313" key="3">
    <source>
        <dbReference type="Proteomes" id="UP000331127"/>
    </source>
</evidence>
<comment type="caution">
    <text evidence="2">The sequence shown here is derived from an EMBL/GenBank/DDBJ whole genome shotgun (WGS) entry which is preliminary data.</text>
</comment>
<dbReference type="Gene3D" id="3.40.50.880">
    <property type="match status" value="1"/>
</dbReference>
<evidence type="ECO:0000313" key="2">
    <source>
        <dbReference type="EMBL" id="GES15276.1"/>
    </source>
</evidence>
<reference evidence="2 3" key="1">
    <citation type="submission" date="2019-10" db="EMBL/GenBank/DDBJ databases">
        <title>Whole genome shotgun sequence of Acrocarpospora macrocephala NBRC 16266.</title>
        <authorList>
            <person name="Ichikawa N."/>
            <person name="Kimura A."/>
            <person name="Kitahashi Y."/>
            <person name="Komaki H."/>
            <person name="Oguchi A."/>
        </authorList>
    </citation>
    <scope>NUCLEOTIDE SEQUENCE [LARGE SCALE GENOMIC DNA]</scope>
    <source>
        <strain evidence="2 3">NBRC 16266</strain>
    </source>
</reference>
<proteinExistence type="predicted"/>
<dbReference type="OrthoDB" id="3992151at2"/>
<sequence length="179" mass="19260">MVVALNSSYQSRPSTIGVRLTEGIGELELAATFVSYTEESMVGRTVAVGDGPVRSRHGLTFVPRSTVAAAAADLDRLLVPGLDAFRLQVPGTAGLRPEYLHTTEEFAFDPVLRDIARTYDVQTARFAAKTLEYPLQDVKLTGRAWPWTETLIPAVLALLGAAAAITAGMVFRRVRAAGD</sequence>
<keyword evidence="1" id="KW-0472">Membrane</keyword>
<organism evidence="2 3">
    <name type="scientific">Acrocarpospora macrocephala</name>
    <dbReference type="NCBI Taxonomy" id="150177"/>
    <lineage>
        <taxon>Bacteria</taxon>
        <taxon>Bacillati</taxon>
        <taxon>Actinomycetota</taxon>
        <taxon>Actinomycetes</taxon>
        <taxon>Streptosporangiales</taxon>
        <taxon>Streptosporangiaceae</taxon>
        <taxon>Acrocarpospora</taxon>
    </lineage>
</organism>
<dbReference type="AlphaFoldDB" id="A0A5M3X3R2"/>
<accession>A0A5M3X3R2</accession>
<keyword evidence="1" id="KW-1133">Transmembrane helix</keyword>
<keyword evidence="3" id="KW-1185">Reference proteome</keyword>
<name>A0A5M3X3R2_9ACTN</name>
<keyword evidence="1" id="KW-0812">Transmembrane</keyword>